<dbReference type="Pfam" id="PF24711">
    <property type="entry name" value="YxiG"/>
    <property type="match status" value="1"/>
</dbReference>
<dbReference type="InterPro" id="IPR057808">
    <property type="entry name" value="YxiG"/>
</dbReference>
<comment type="caution">
    <text evidence="1">The sequence shown here is derived from an EMBL/GenBank/DDBJ whole genome shotgun (WGS) entry which is preliminary data.</text>
</comment>
<proteinExistence type="predicted"/>
<organism evidence="1 2">
    <name type="scientific">Tumebacillus permanentifrigoris</name>
    <dbReference type="NCBI Taxonomy" id="378543"/>
    <lineage>
        <taxon>Bacteria</taxon>
        <taxon>Bacillati</taxon>
        <taxon>Bacillota</taxon>
        <taxon>Bacilli</taxon>
        <taxon>Bacillales</taxon>
        <taxon>Alicyclobacillaceae</taxon>
        <taxon>Tumebacillus</taxon>
    </lineage>
</organism>
<dbReference type="EMBL" id="QGGL01000002">
    <property type="protein sequence ID" value="PWK15997.1"/>
    <property type="molecule type" value="Genomic_DNA"/>
</dbReference>
<evidence type="ECO:0000313" key="2">
    <source>
        <dbReference type="Proteomes" id="UP000245634"/>
    </source>
</evidence>
<gene>
    <name evidence="1" type="ORF">C7459_102243</name>
</gene>
<protein>
    <submittedName>
        <fullName evidence="1">Uncharacterized protein</fullName>
    </submittedName>
</protein>
<name>A0A316DCU3_9BACL</name>
<reference evidence="1 2" key="1">
    <citation type="submission" date="2018-05" db="EMBL/GenBank/DDBJ databases">
        <title>Genomic Encyclopedia of Type Strains, Phase IV (KMG-IV): sequencing the most valuable type-strain genomes for metagenomic binning, comparative biology and taxonomic classification.</title>
        <authorList>
            <person name="Goeker M."/>
        </authorList>
    </citation>
    <scope>NUCLEOTIDE SEQUENCE [LARGE SCALE GENOMIC DNA]</scope>
    <source>
        <strain evidence="1 2">DSM 18773</strain>
    </source>
</reference>
<dbReference type="Proteomes" id="UP000245634">
    <property type="component" value="Unassembled WGS sequence"/>
</dbReference>
<sequence length="146" mass="16814">MSKKELEIMLASVRASIITSFSVDLLNNCVMFTVHTYHSEVDYVENTIVFGGVASYFFSAGKDNARRDLYPPDIDDIREMSSIYFYENGIGSIGFVDITDEWAKRWVRYYGSNVNFLVEMTDSVLFIEANRIRINDTELIVEYPSE</sequence>
<keyword evidence="2" id="KW-1185">Reference proteome</keyword>
<dbReference type="AlphaFoldDB" id="A0A316DCU3"/>
<dbReference type="RefSeq" id="WP_109686366.1">
    <property type="nucleotide sequence ID" value="NZ_QGGL01000002.1"/>
</dbReference>
<dbReference type="OrthoDB" id="1953602at2"/>
<evidence type="ECO:0000313" key="1">
    <source>
        <dbReference type="EMBL" id="PWK15997.1"/>
    </source>
</evidence>
<accession>A0A316DCU3</accession>